<protein>
    <submittedName>
        <fullName evidence="2">IS3 family transposase</fullName>
    </submittedName>
</protein>
<dbReference type="Pfam" id="PF00665">
    <property type="entry name" value="rve"/>
    <property type="match status" value="1"/>
</dbReference>
<dbReference type="OrthoDB" id="5290041at2"/>
<dbReference type="PANTHER" id="PTHR46889">
    <property type="entry name" value="TRANSPOSASE INSF FOR INSERTION SEQUENCE IS3B-RELATED"/>
    <property type="match status" value="1"/>
</dbReference>
<dbReference type="InterPro" id="IPR050900">
    <property type="entry name" value="Transposase_IS3/IS150/IS904"/>
</dbReference>
<dbReference type="SUPFAM" id="SSF53098">
    <property type="entry name" value="Ribonuclease H-like"/>
    <property type="match status" value="1"/>
</dbReference>
<dbReference type="AlphaFoldDB" id="A0A2S5KJW0"/>
<dbReference type="PANTHER" id="PTHR46889:SF4">
    <property type="entry name" value="TRANSPOSASE INSO FOR INSERTION SEQUENCE ELEMENT IS911B-RELATED"/>
    <property type="match status" value="1"/>
</dbReference>
<organism evidence="2 3">
    <name type="scientific">Proteobacteria bacterium 228</name>
    <dbReference type="NCBI Taxonomy" id="2083153"/>
    <lineage>
        <taxon>Bacteria</taxon>
        <taxon>Pseudomonadati</taxon>
        <taxon>Pseudomonadota</taxon>
    </lineage>
</organism>
<dbReference type="GO" id="GO:0015074">
    <property type="term" value="P:DNA integration"/>
    <property type="evidence" value="ECO:0007669"/>
    <property type="project" value="InterPro"/>
</dbReference>
<dbReference type="PROSITE" id="PS50994">
    <property type="entry name" value="INTEGRASE"/>
    <property type="match status" value="1"/>
</dbReference>
<proteinExistence type="predicted"/>
<dbReference type="InterPro" id="IPR012337">
    <property type="entry name" value="RNaseH-like_sf"/>
</dbReference>
<evidence type="ECO:0000313" key="2">
    <source>
        <dbReference type="EMBL" id="PPC75124.1"/>
    </source>
</evidence>
<feature type="domain" description="Integrase catalytic" evidence="1">
    <location>
        <begin position="11"/>
        <end position="74"/>
    </location>
</feature>
<dbReference type="InterPro" id="IPR001584">
    <property type="entry name" value="Integrase_cat-core"/>
</dbReference>
<evidence type="ECO:0000259" key="1">
    <source>
        <dbReference type="PROSITE" id="PS50994"/>
    </source>
</evidence>
<dbReference type="GO" id="GO:0003676">
    <property type="term" value="F:nucleic acid binding"/>
    <property type="evidence" value="ECO:0007669"/>
    <property type="project" value="InterPro"/>
</dbReference>
<sequence length="74" mass="8510">MVPNRLDRVFDTVQPNQVWCGDITHIWTGEQWSYLAVVMDLYARRVVGWAMSATVDATLTLRALEMAYRLPGRP</sequence>
<dbReference type="Gene3D" id="3.30.420.10">
    <property type="entry name" value="Ribonuclease H-like superfamily/Ribonuclease H"/>
    <property type="match status" value="1"/>
</dbReference>
<accession>A0A2S5KJW0</accession>
<feature type="non-terminal residue" evidence="2">
    <location>
        <position position="74"/>
    </location>
</feature>
<dbReference type="Proteomes" id="UP000238196">
    <property type="component" value="Unassembled WGS sequence"/>
</dbReference>
<dbReference type="InterPro" id="IPR036397">
    <property type="entry name" value="RNaseH_sf"/>
</dbReference>
<evidence type="ECO:0000313" key="3">
    <source>
        <dbReference type="Proteomes" id="UP000238196"/>
    </source>
</evidence>
<name>A0A2S5KJW0_9PROT</name>
<gene>
    <name evidence="2" type="ORF">C4K68_22180</name>
</gene>
<reference evidence="2 3" key="1">
    <citation type="submission" date="2018-02" db="EMBL/GenBank/DDBJ databases">
        <title>novel marine gammaproteobacteria from coastal saline agro ecosystem.</title>
        <authorList>
            <person name="Krishnan R."/>
            <person name="Ramesh Kumar N."/>
        </authorList>
    </citation>
    <scope>NUCLEOTIDE SEQUENCE [LARGE SCALE GENOMIC DNA]</scope>
    <source>
        <strain evidence="2 3">228</strain>
    </source>
</reference>
<dbReference type="EMBL" id="PRLP01000107">
    <property type="protein sequence ID" value="PPC75124.1"/>
    <property type="molecule type" value="Genomic_DNA"/>
</dbReference>
<comment type="caution">
    <text evidence="2">The sequence shown here is derived from an EMBL/GenBank/DDBJ whole genome shotgun (WGS) entry which is preliminary data.</text>
</comment>